<dbReference type="PANTHER" id="PTHR43157">
    <property type="entry name" value="PHOSPHATIDYLINOSITOL-GLYCAN BIOSYNTHESIS CLASS F PROTEIN-RELATED"/>
    <property type="match status" value="1"/>
</dbReference>
<evidence type="ECO:0000256" key="1">
    <source>
        <dbReference type="ARBA" id="ARBA00023002"/>
    </source>
</evidence>
<comment type="caution">
    <text evidence="3">The sequence shown here is derived from an EMBL/GenBank/DDBJ whole genome shotgun (WGS) entry which is preliminary data.</text>
</comment>
<evidence type="ECO:0000256" key="2">
    <source>
        <dbReference type="RuleBase" id="RU000363"/>
    </source>
</evidence>
<name>A0ABV8B5J6_9BACI</name>
<dbReference type="Gene3D" id="3.40.50.720">
    <property type="entry name" value="NAD(P)-binding Rossmann-like Domain"/>
    <property type="match status" value="1"/>
</dbReference>
<accession>A0ABV8B5J6</accession>
<sequence length="303" mass="33365">MTDHTTKKEWNLQDKYVLITGATSGIGLAAAKAIAARGANLGIIARNLAKAEEIAALLKMQTSKPIKVDIFIADLSSQRSIRQVAAQILEQCPRIDVLVNNAGALFDTFQETEEGVEMTWAVNHLAPFLLTLLLLDRLKESESARVINTASHGHKMVKKGLEFDHANAEHLYRGVKRLIGGPTIRYAQTKLANILFTSELARRLEGSNVTVHCFDPGLVATNFNQNNGMMAKATMAVMKLFSRTPEEGADTLVWLAELKDVSNLNGQYCADRQLKAPAEAATDKELARKLWKISEEQVQLSIN</sequence>
<proteinExistence type="inferred from homology"/>
<gene>
    <name evidence="3" type="ORF">ACFOU2_19765</name>
</gene>
<dbReference type="InterPro" id="IPR002347">
    <property type="entry name" value="SDR_fam"/>
</dbReference>
<dbReference type="EMBL" id="JBHRZT010000072">
    <property type="protein sequence ID" value="MFC3885583.1"/>
    <property type="molecule type" value="Genomic_DNA"/>
</dbReference>
<dbReference type="PRINTS" id="PR00081">
    <property type="entry name" value="GDHRDH"/>
</dbReference>
<evidence type="ECO:0000313" key="4">
    <source>
        <dbReference type="Proteomes" id="UP001595752"/>
    </source>
</evidence>
<comment type="similarity">
    <text evidence="2">Belongs to the short-chain dehydrogenases/reductases (SDR) family.</text>
</comment>
<keyword evidence="4" id="KW-1185">Reference proteome</keyword>
<dbReference type="SUPFAM" id="SSF51735">
    <property type="entry name" value="NAD(P)-binding Rossmann-fold domains"/>
    <property type="match status" value="1"/>
</dbReference>
<dbReference type="Proteomes" id="UP001595752">
    <property type="component" value="Unassembled WGS sequence"/>
</dbReference>
<reference evidence="4" key="1">
    <citation type="journal article" date="2019" name="Int. J. Syst. Evol. Microbiol.">
        <title>The Global Catalogue of Microorganisms (GCM) 10K type strain sequencing project: providing services to taxonomists for standard genome sequencing and annotation.</title>
        <authorList>
            <consortium name="The Broad Institute Genomics Platform"/>
            <consortium name="The Broad Institute Genome Sequencing Center for Infectious Disease"/>
            <person name="Wu L."/>
            <person name="Ma J."/>
        </authorList>
    </citation>
    <scope>NUCLEOTIDE SEQUENCE [LARGE SCALE GENOMIC DNA]</scope>
    <source>
        <strain evidence="4">CCUG 61889</strain>
    </source>
</reference>
<dbReference type="InterPro" id="IPR036291">
    <property type="entry name" value="NAD(P)-bd_dom_sf"/>
</dbReference>
<dbReference type="PANTHER" id="PTHR43157:SF31">
    <property type="entry name" value="PHOSPHATIDYLINOSITOL-GLYCAN BIOSYNTHESIS CLASS F PROTEIN"/>
    <property type="match status" value="1"/>
</dbReference>
<evidence type="ECO:0000313" key="3">
    <source>
        <dbReference type="EMBL" id="MFC3885583.1"/>
    </source>
</evidence>
<dbReference type="PRINTS" id="PR00080">
    <property type="entry name" value="SDRFAMILY"/>
</dbReference>
<dbReference type="Pfam" id="PF00106">
    <property type="entry name" value="adh_short"/>
    <property type="match status" value="1"/>
</dbReference>
<organism evidence="3 4">
    <name type="scientific">Bacillus songklensis</name>
    <dbReference type="NCBI Taxonomy" id="1069116"/>
    <lineage>
        <taxon>Bacteria</taxon>
        <taxon>Bacillati</taxon>
        <taxon>Bacillota</taxon>
        <taxon>Bacilli</taxon>
        <taxon>Bacillales</taxon>
        <taxon>Bacillaceae</taxon>
        <taxon>Bacillus</taxon>
    </lineage>
</organism>
<keyword evidence="1" id="KW-0560">Oxidoreductase</keyword>
<protein>
    <submittedName>
        <fullName evidence="3">SDR family NAD(P)-dependent oxidoreductase</fullName>
    </submittedName>
</protein>
<dbReference type="RefSeq" id="WP_377917991.1">
    <property type="nucleotide sequence ID" value="NZ_JBHRZT010000072.1"/>
</dbReference>